<evidence type="ECO:0000313" key="9">
    <source>
        <dbReference type="EMBL" id="KAF2277715.1"/>
    </source>
</evidence>
<dbReference type="GeneID" id="54547455"/>
<keyword evidence="2 7" id="KW-0812">Transmembrane</keyword>
<feature type="transmembrane region" description="Helical" evidence="7">
    <location>
        <begin position="15"/>
        <end position="37"/>
    </location>
</feature>
<dbReference type="Pfam" id="PF20684">
    <property type="entry name" value="Fung_rhodopsin"/>
    <property type="match status" value="1"/>
</dbReference>
<evidence type="ECO:0000256" key="3">
    <source>
        <dbReference type="ARBA" id="ARBA00022989"/>
    </source>
</evidence>
<evidence type="ECO:0000256" key="4">
    <source>
        <dbReference type="ARBA" id="ARBA00023136"/>
    </source>
</evidence>
<comment type="subcellular location">
    <subcellularLocation>
        <location evidence="1">Membrane</location>
        <topology evidence="1">Multi-pass membrane protein</topology>
    </subcellularLocation>
</comment>
<dbReference type="PANTHER" id="PTHR33048">
    <property type="entry name" value="PTH11-LIKE INTEGRAL MEMBRANE PROTEIN (AFU_ORTHOLOGUE AFUA_5G11245)"/>
    <property type="match status" value="1"/>
</dbReference>
<feature type="transmembrane region" description="Helical" evidence="7">
    <location>
        <begin position="174"/>
        <end position="198"/>
    </location>
</feature>
<dbReference type="EMBL" id="ML986489">
    <property type="protein sequence ID" value="KAF2277715.1"/>
    <property type="molecule type" value="Genomic_DNA"/>
</dbReference>
<dbReference type="InterPro" id="IPR052337">
    <property type="entry name" value="SAT4-like"/>
</dbReference>
<feature type="transmembrane region" description="Helical" evidence="7">
    <location>
        <begin position="130"/>
        <end position="154"/>
    </location>
</feature>
<feature type="transmembrane region" description="Helical" evidence="7">
    <location>
        <begin position="249"/>
        <end position="271"/>
    </location>
</feature>
<evidence type="ECO:0000256" key="2">
    <source>
        <dbReference type="ARBA" id="ARBA00022692"/>
    </source>
</evidence>
<feature type="region of interest" description="Disordered" evidence="6">
    <location>
        <begin position="278"/>
        <end position="303"/>
    </location>
</feature>
<dbReference type="OrthoDB" id="5329176at2759"/>
<proteinExistence type="inferred from homology"/>
<organism evidence="9 10">
    <name type="scientific">Westerdykella ornata</name>
    <dbReference type="NCBI Taxonomy" id="318751"/>
    <lineage>
        <taxon>Eukaryota</taxon>
        <taxon>Fungi</taxon>
        <taxon>Dikarya</taxon>
        <taxon>Ascomycota</taxon>
        <taxon>Pezizomycotina</taxon>
        <taxon>Dothideomycetes</taxon>
        <taxon>Pleosporomycetidae</taxon>
        <taxon>Pleosporales</taxon>
        <taxon>Sporormiaceae</taxon>
        <taxon>Westerdykella</taxon>
    </lineage>
</organism>
<protein>
    <recommendedName>
        <fullName evidence="8">Rhodopsin domain-containing protein</fullName>
    </recommendedName>
</protein>
<evidence type="ECO:0000313" key="10">
    <source>
        <dbReference type="Proteomes" id="UP000800097"/>
    </source>
</evidence>
<feature type="region of interest" description="Disordered" evidence="6">
    <location>
        <begin position="350"/>
        <end position="380"/>
    </location>
</feature>
<accession>A0A6A6JNB2</accession>
<sequence length="380" mass="42142">MALASNSRERSQQAAIVSVATSFTAVSVILVALRCYTRTVLLRNMGKDDWAMVAAVFFTLIYLVELWIARENGMGLSGAKLSLTEMENMIKATVAIQFTYYFIVFSIKASILFLYLRFASHRTFERACKFTIWLMAVFTVICLVVVAVQCVPLKKLWDFVGTVEGKCTVNPTAFFYFTSSFNIVTDIWIIALPIPILLSIQRPRREKVGLLGVFLLGVISCIASIVRLHSIRVYTESKDPFYDGVPINLWSMIEVNVGIWCASIPALKALISRSQRERTRGTTGSAGYKYHSRDKSGTGRIPASMKNLTAAATQTDRSRGTQNTHVETYDMDAVVDQNGINKEVEYTVERSDAASSGPYDPRAGSSQENIVLPGGYSGHV</sequence>
<reference evidence="9" key="1">
    <citation type="journal article" date="2020" name="Stud. Mycol.">
        <title>101 Dothideomycetes genomes: a test case for predicting lifestyles and emergence of pathogens.</title>
        <authorList>
            <person name="Haridas S."/>
            <person name="Albert R."/>
            <person name="Binder M."/>
            <person name="Bloem J."/>
            <person name="Labutti K."/>
            <person name="Salamov A."/>
            <person name="Andreopoulos B."/>
            <person name="Baker S."/>
            <person name="Barry K."/>
            <person name="Bills G."/>
            <person name="Bluhm B."/>
            <person name="Cannon C."/>
            <person name="Castanera R."/>
            <person name="Culley D."/>
            <person name="Daum C."/>
            <person name="Ezra D."/>
            <person name="Gonzalez J."/>
            <person name="Henrissat B."/>
            <person name="Kuo A."/>
            <person name="Liang C."/>
            <person name="Lipzen A."/>
            <person name="Lutzoni F."/>
            <person name="Magnuson J."/>
            <person name="Mondo S."/>
            <person name="Nolan M."/>
            <person name="Ohm R."/>
            <person name="Pangilinan J."/>
            <person name="Park H.-J."/>
            <person name="Ramirez L."/>
            <person name="Alfaro M."/>
            <person name="Sun H."/>
            <person name="Tritt A."/>
            <person name="Yoshinaga Y."/>
            <person name="Zwiers L.-H."/>
            <person name="Turgeon B."/>
            <person name="Goodwin S."/>
            <person name="Spatafora J."/>
            <person name="Crous P."/>
            <person name="Grigoriev I."/>
        </authorList>
    </citation>
    <scope>NUCLEOTIDE SEQUENCE</scope>
    <source>
        <strain evidence="9">CBS 379.55</strain>
    </source>
</reference>
<gene>
    <name evidence="9" type="ORF">EI97DRAFT_271300</name>
</gene>
<keyword evidence="4 7" id="KW-0472">Membrane</keyword>
<keyword evidence="10" id="KW-1185">Reference proteome</keyword>
<feature type="transmembrane region" description="Helical" evidence="7">
    <location>
        <begin position="98"/>
        <end position="118"/>
    </location>
</feature>
<dbReference type="AlphaFoldDB" id="A0A6A6JNB2"/>
<keyword evidence="3 7" id="KW-1133">Transmembrane helix</keyword>
<evidence type="ECO:0000259" key="8">
    <source>
        <dbReference type="Pfam" id="PF20684"/>
    </source>
</evidence>
<dbReference type="InterPro" id="IPR049326">
    <property type="entry name" value="Rhodopsin_dom_fungi"/>
</dbReference>
<feature type="domain" description="Rhodopsin" evidence="8">
    <location>
        <begin position="33"/>
        <end position="273"/>
    </location>
</feature>
<evidence type="ECO:0000256" key="5">
    <source>
        <dbReference type="ARBA" id="ARBA00038359"/>
    </source>
</evidence>
<feature type="transmembrane region" description="Helical" evidence="7">
    <location>
        <begin position="210"/>
        <end position="229"/>
    </location>
</feature>
<dbReference type="RefSeq" id="XP_033655254.1">
    <property type="nucleotide sequence ID" value="XM_033794280.1"/>
</dbReference>
<dbReference type="PANTHER" id="PTHR33048:SF123">
    <property type="entry name" value="INTEGRAL MEMBRANE PROTEIN"/>
    <property type="match status" value="1"/>
</dbReference>
<feature type="transmembrane region" description="Helical" evidence="7">
    <location>
        <begin position="49"/>
        <end position="69"/>
    </location>
</feature>
<dbReference type="GO" id="GO:0016020">
    <property type="term" value="C:membrane"/>
    <property type="evidence" value="ECO:0007669"/>
    <property type="project" value="UniProtKB-SubCell"/>
</dbReference>
<name>A0A6A6JNB2_WESOR</name>
<comment type="similarity">
    <text evidence="5">Belongs to the SAT4 family.</text>
</comment>
<evidence type="ECO:0000256" key="7">
    <source>
        <dbReference type="SAM" id="Phobius"/>
    </source>
</evidence>
<evidence type="ECO:0000256" key="6">
    <source>
        <dbReference type="SAM" id="MobiDB-lite"/>
    </source>
</evidence>
<dbReference type="Proteomes" id="UP000800097">
    <property type="component" value="Unassembled WGS sequence"/>
</dbReference>
<evidence type="ECO:0000256" key="1">
    <source>
        <dbReference type="ARBA" id="ARBA00004141"/>
    </source>
</evidence>